<dbReference type="Pfam" id="PF00704">
    <property type="entry name" value="Glyco_hydro_18"/>
    <property type="match status" value="1"/>
</dbReference>
<keyword evidence="6" id="KW-1185">Reference proteome</keyword>
<gene>
    <name evidence="5" type="ORF">B2M26_01465</name>
</gene>
<dbReference type="GO" id="GO:0008061">
    <property type="term" value="F:chitin binding"/>
    <property type="evidence" value="ECO:0007669"/>
    <property type="project" value="InterPro"/>
</dbReference>
<dbReference type="GO" id="GO:0070492">
    <property type="term" value="F:oligosaccharide binding"/>
    <property type="evidence" value="ECO:0007669"/>
    <property type="project" value="TreeGrafter"/>
</dbReference>
<dbReference type="InterPro" id="IPR036779">
    <property type="entry name" value="LysM_dom_sf"/>
</dbReference>
<dbReference type="Gene3D" id="3.10.350.10">
    <property type="entry name" value="LysM domain"/>
    <property type="match status" value="1"/>
</dbReference>
<dbReference type="GO" id="GO:0005975">
    <property type="term" value="P:carbohydrate metabolic process"/>
    <property type="evidence" value="ECO:0007669"/>
    <property type="project" value="InterPro"/>
</dbReference>
<evidence type="ECO:0000313" key="5">
    <source>
        <dbReference type="EMBL" id="OPG17429.1"/>
    </source>
</evidence>
<evidence type="ECO:0000256" key="1">
    <source>
        <dbReference type="ARBA" id="ARBA00022801"/>
    </source>
</evidence>
<comment type="caution">
    <text evidence="5">The sequence shown here is derived from an EMBL/GenBank/DDBJ whole genome shotgun (WGS) entry which is preliminary data.</text>
</comment>
<proteinExistence type="predicted"/>
<evidence type="ECO:0000259" key="4">
    <source>
        <dbReference type="PROSITE" id="PS51910"/>
    </source>
</evidence>
<dbReference type="InterPro" id="IPR017853">
    <property type="entry name" value="GH"/>
</dbReference>
<organism evidence="5 6">
    <name type="scientific">Ferroacidibacillus organovorans</name>
    <dbReference type="NCBI Taxonomy" id="1765683"/>
    <lineage>
        <taxon>Bacteria</taxon>
        <taxon>Bacillati</taxon>
        <taxon>Bacillota</taxon>
        <taxon>Bacilli</taxon>
        <taxon>Bacillales</taxon>
        <taxon>Alicyclobacillaceae</taxon>
        <taxon>Ferroacidibacillus</taxon>
    </lineage>
</organism>
<dbReference type="PANTHER" id="PTHR46066:SF2">
    <property type="entry name" value="CHITINASE DOMAIN-CONTAINING PROTEIN 1"/>
    <property type="match status" value="1"/>
</dbReference>
<dbReference type="Gene3D" id="3.20.20.80">
    <property type="entry name" value="Glycosidases"/>
    <property type="match status" value="1"/>
</dbReference>
<dbReference type="AlphaFoldDB" id="A0A1V4EWY2"/>
<dbReference type="InterPro" id="IPR029070">
    <property type="entry name" value="Chitinase_insertion_sf"/>
</dbReference>
<dbReference type="Proteomes" id="UP000190229">
    <property type="component" value="Unassembled WGS sequence"/>
</dbReference>
<dbReference type="InterPro" id="IPR018392">
    <property type="entry name" value="LysM"/>
</dbReference>
<feature type="domain" description="GH18" evidence="4">
    <location>
        <begin position="59"/>
        <end position="378"/>
    </location>
</feature>
<evidence type="ECO:0000313" key="6">
    <source>
        <dbReference type="Proteomes" id="UP000190229"/>
    </source>
</evidence>
<dbReference type="SMART" id="SM00636">
    <property type="entry name" value="Glyco_18"/>
    <property type="match status" value="1"/>
</dbReference>
<evidence type="ECO:0000259" key="3">
    <source>
        <dbReference type="PROSITE" id="PS51782"/>
    </source>
</evidence>
<keyword evidence="1" id="KW-0378">Hydrolase</keyword>
<accession>A0A1V4EWY2</accession>
<dbReference type="CDD" id="cd02874">
    <property type="entry name" value="GH18_CFLE_spore_hydrolase"/>
    <property type="match status" value="1"/>
</dbReference>
<dbReference type="PROSITE" id="PS51782">
    <property type="entry name" value="LYSM"/>
    <property type="match status" value="1"/>
</dbReference>
<dbReference type="SUPFAM" id="SSF51445">
    <property type="entry name" value="(Trans)glycosidases"/>
    <property type="match status" value="1"/>
</dbReference>
<dbReference type="GO" id="GO:0012505">
    <property type="term" value="C:endomembrane system"/>
    <property type="evidence" value="ECO:0007669"/>
    <property type="project" value="TreeGrafter"/>
</dbReference>
<dbReference type="Gene3D" id="3.10.50.10">
    <property type="match status" value="1"/>
</dbReference>
<dbReference type="SMART" id="SM00257">
    <property type="entry name" value="LysM"/>
    <property type="match status" value="1"/>
</dbReference>
<dbReference type="Pfam" id="PF01476">
    <property type="entry name" value="LysM"/>
    <property type="match status" value="1"/>
</dbReference>
<sequence>MIIHIVSHGDTLYALSKEYHVSLDTLIHMNGLTTPDELVIGQALIIPSGNVNKATLPMIEINAYYTDFGAKGQNNLTQVAHDLTYVSPFSHQATAQGAIRPIETSSLLLIARNHHVMPMLVLTNYAGSMFSSDVAHAILNTPAVQDTLITNALELMHSQGLKGLNIDFEYLYPQDKDAYNAFLRKVATRIHQAGFLLSTALAPKTSANQQGLLYVAHDYPVHGALCDFVVLMTYEWGWAGGPPWAIAPINEVEKVLNYAVTAIPKHKIVMGVPTYGRDWTLPFVKGKSLAETFDPQVAVERAAQYKVDIQYNTTYQAPFYRYVDAQHRAHEVWFEDARSILAKLDLVKRYGLRGISLWTMPADFPQLWPVIENNVNVRKLTF</sequence>
<feature type="domain" description="LysM" evidence="3">
    <location>
        <begin position="2"/>
        <end position="46"/>
    </location>
</feature>
<dbReference type="PROSITE" id="PS51910">
    <property type="entry name" value="GH18_2"/>
    <property type="match status" value="1"/>
</dbReference>
<dbReference type="InterPro" id="IPR041704">
    <property type="entry name" value="CFLE_GH18"/>
</dbReference>
<reference evidence="5 6" key="1">
    <citation type="submission" date="2017-02" db="EMBL/GenBank/DDBJ databases">
        <title>Draft genome of Acidibacillus ferrooxidans Huett2.</title>
        <authorList>
            <person name="Schopf S."/>
        </authorList>
    </citation>
    <scope>NUCLEOTIDE SEQUENCE [LARGE SCALE GENOMIC DNA]</scope>
    <source>
        <strain evidence="5 6">Huett2</strain>
    </source>
</reference>
<name>A0A1V4EWY2_9BACL</name>
<protein>
    <submittedName>
        <fullName evidence="5">Spore gernimation protein</fullName>
    </submittedName>
</protein>
<dbReference type="InterPro" id="IPR001223">
    <property type="entry name" value="Glyco_hydro18_cat"/>
</dbReference>
<dbReference type="CDD" id="cd00118">
    <property type="entry name" value="LysM"/>
    <property type="match status" value="1"/>
</dbReference>
<dbReference type="SUPFAM" id="SSF54106">
    <property type="entry name" value="LysM domain"/>
    <property type="match status" value="1"/>
</dbReference>
<dbReference type="EMBL" id="MWPS01000003">
    <property type="protein sequence ID" value="OPG17429.1"/>
    <property type="molecule type" value="Genomic_DNA"/>
</dbReference>
<dbReference type="InterPro" id="IPR011583">
    <property type="entry name" value="Chitinase_II/V-like_cat"/>
</dbReference>
<dbReference type="RefSeq" id="WP_079289749.1">
    <property type="nucleotide sequence ID" value="NZ_MWPS01000003.1"/>
</dbReference>
<dbReference type="PANTHER" id="PTHR46066">
    <property type="entry name" value="CHITINASE DOMAIN-CONTAINING PROTEIN 1 FAMILY MEMBER"/>
    <property type="match status" value="1"/>
</dbReference>
<evidence type="ECO:0000256" key="2">
    <source>
        <dbReference type="ARBA" id="ARBA00023295"/>
    </source>
</evidence>
<dbReference type="GO" id="GO:0016798">
    <property type="term" value="F:hydrolase activity, acting on glycosyl bonds"/>
    <property type="evidence" value="ECO:0007669"/>
    <property type="project" value="UniProtKB-KW"/>
</dbReference>
<keyword evidence="2" id="KW-0326">Glycosidase</keyword>